<keyword evidence="2" id="KW-1003">Cell membrane</keyword>
<evidence type="ECO:0000259" key="8">
    <source>
        <dbReference type="PROSITE" id="PS50893"/>
    </source>
</evidence>
<dbReference type="InterPro" id="IPR050093">
    <property type="entry name" value="ABC_SmlMolc_Importer"/>
</dbReference>
<keyword evidence="3" id="KW-0997">Cell inner membrane</keyword>
<dbReference type="Pfam" id="PF00005">
    <property type="entry name" value="ABC_tran"/>
    <property type="match status" value="1"/>
</dbReference>
<dbReference type="InterPro" id="IPR003593">
    <property type="entry name" value="AAA+_ATPase"/>
</dbReference>
<evidence type="ECO:0000256" key="5">
    <source>
        <dbReference type="ARBA" id="ARBA00022840"/>
    </source>
</evidence>
<dbReference type="PROSITE" id="PS50893">
    <property type="entry name" value="ABC_TRANSPORTER_2"/>
    <property type="match status" value="1"/>
</dbReference>
<feature type="domain" description="ABC transporter" evidence="8">
    <location>
        <begin position="2"/>
        <end position="206"/>
    </location>
</feature>
<evidence type="ECO:0000256" key="1">
    <source>
        <dbReference type="ARBA" id="ARBA00022448"/>
    </source>
</evidence>
<dbReference type="OrthoDB" id="9802264at2"/>
<evidence type="ECO:0000313" key="9">
    <source>
        <dbReference type="EMBL" id="PEH73422.1"/>
    </source>
</evidence>
<dbReference type="STRING" id="636.AAW15_11890"/>
<dbReference type="GO" id="GO:0016887">
    <property type="term" value="F:ATP hydrolysis activity"/>
    <property type="evidence" value="ECO:0007669"/>
    <property type="project" value="InterPro"/>
</dbReference>
<evidence type="ECO:0000256" key="7">
    <source>
        <dbReference type="ARBA" id="ARBA00023136"/>
    </source>
</evidence>
<dbReference type="Proteomes" id="UP000219788">
    <property type="component" value="Unassembled WGS sequence"/>
</dbReference>
<evidence type="ECO:0000256" key="6">
    <source>
        <dbReference type="ARBA" id="ARBA00022967"/>
    </source>
</evidence>
<keyword evidence="4" id="KW-0547">Nucleotide-binding</keyword>
<name>A0A2A7U4T5_EDWTA</name>
<sequence>MLHVEGLQCAILREISLTAPAGRCTAICGASGSGKTTLLRAIAGHLPYRGRVQIAGQCVDGLPAWRRPCRHLNQRLYLFPFLTVEQNLALAQFAAGQTRHAEPRRELLQALEVDHLARRYPGQLSGGEQQRVALARALVSAPALLLLDEPFSSLDWPLRRRLWQVLRQLQSRRALTLLLVSHEPREVAALADGGYCLQQGCLTPDD</sequence>
<keyword evidence="7" id="KW-0472">Membrane</keyword>
<dbReference type="PROSITE" id="PS00211">
    <property type="entry name" value="ABC_TRANSPORTER_1"/>
    <property type="match status" value="1"/>
</dbReference>
<dbReference type="PANTHER" id="PTHR42781">
    <property type="entry name" value="SPERMIDINE/PUTRESCINE IMPORT ATP-BINDING PROTEIN POTA"/>
    <property type="match status" value="1"/>
</dbReference>
<keyword evidence="6" id="KW-1278">Translocase</keyword>
<dbReference type="InterPro" id="IPR027417">
    <property type="entry name" value="P-loop_NTPase"/>
</dbReference>
<reference evidence="10" key="1">
    <citation type="submission" date="2017-09" db="EMBL/GenBank/DDBJ databases">
        <title>FDA dAtabase for Regulatory Grade micrObial Sequences (FDA-ARGOS): Supporting development and validation of Infectious Disease Dx tests.</title>
        <authorList>
            <person name="Goldberg B."/>
            <person name="Campos J."/>
            <person name="Tallon L."/>
            <person name="Sadzewicz L."/>
            <person name="Ott S."/>
            <person name="Zhao X."/>
            <person name="Nagaraj S."/>
            <person name="Vavikolanu K."/>
            <person name="Aluvathingal J."/>
            <person name="Nadendla S."/>
            <person name="Geyer C."/>
            <person name="Sichtig H."/>
        </authorList>
    </citation>
    <scope>NUCLEOTIDE SEQUENCE [LARGE SCALE GENOMIC DNA]</scope>
    <source>
        <strain evidence="10">FDAARGOS_370</strain>
    </source>
</reference>
<dbReference type="InterPro" id="IPR003439">
    <property type="entry name" value="ABC_transporter-like_ATP-bd"/>
</dbReference>
<dbReference type="EMBL" id="PDDV01000013">
    <property type="protein sequence ID" value="PEH73422.1"/>
    <property type="molecule type" value="Genomic_DNA"/>
</dbReference>
<keyword evidence="5 9" id="KW-0067">ATP-binding</keyword>
<keyword evidence="1" id="KW-0813">Transport</keyword>
<gene>
    <name evidence="9" type="ORF">CRM76_16545</name>
</gene>
<dbReference type="SMART" id="SM00382">
    <property type="entry name" value="AAA"/>
    <property type="match status" value="1"/>
</dbReference>
<dbReference type="Gene3D" id="3.40.50.300">
    <property type="entry name" value="P-loop containing nucleotide triphosphate hydrolases"/>
    <property type="match status" value="1"/>
</dbReference>
<evidence type="ECO:0000313" key="10">
    <source>
        <dbReference type="Proteomes" id="UP000219788"/>
    </source>
</evidence>
<dbReference type="GO" id="GO:0005524">
    <property type="term" value="F:ATP binding"/>
    <property type="evidence" value="ECO:0007669"/>
    <property type="project" value="UniProtKB-KW"/>
</dbReference>
<protein>
    <submittedName>
        <fullName evidence="9">Iron ABC transporter ATP-binding protein</fullName>
    </submittedName>
</protein>
<evidence type="ECO:0000256" key="4">
    <source>
        <dbReference type="ARBA" id="ARBA00022741"/>
    </source>
</evidence>
<dbReference type="AlphaFoldDB" id="A0A2A7U4T5"/>
<dbReference type="SUPFAM" id="SSF52540">
    <property type="entry name" value="P-loop containing nucleoside triphosphate hydrolases"/>
    <property type="match status" value="1"/>
</dbReference>
<accession>A0A2A7U4T5</accession>
<evidence type="ECO:0000256" key="2">
    <source>
        <dbReference type="ARBA" id="ARBA00022475"/>
    </source>
</evidence>
<comment type="caution">
    <text evidence="9">The sequence shown here is derived from an EMBL/GenBank/DDBJ whole genome shotgun (WGS) entry which is preliminary data.</text>
</comment>
<dbReference type="RefSeq" id="WP_047060303.1">
    <property type="nucleotide sequence ID" value="NZ_CP011359.2"/>
</dbReference>
<dbReference type="PANTHER" id="PTHR42781:SF1">
    <property type="entry name" value="THIAMINE IMPORT ATP-BINDING PROTEIN THIQ"/>
    <property type="match status" value="1"/>
</dbReference>
<organism evidence="9 10">
    <name type="scientific">Edwardsiella tarda</name>
    <dbReference type="NCBI Taxonomy" id="636"/>
    <lineage>
        <taxon>Bacteria</taxon>
        <taxon>Pseudomonadati</taxon>
        <taxon>Pseudomonadota</taxon>
        <taxon>Gammaproteobacteria</taxon>
        <taxon>Enterobacterales</taxon>
        <taxon>Hafniaceae</taxon>
        <taxon>Edwardsiella</taxon>
    </lineage>
</organism>
<evidence type="ECO:0000256" key="3">
    <source>
        <dbReference type="ARBA" id="ARBA00022519"/>
    </source>
</evidence>
<dbReference type="InterPro" id="IPR017871">
    <property type="entry name" value="ABC_transporter-like_CS"/>
</dbReference>
<proteinExistence type="predicted"/>